<dbReference type="InterPro" id="IPR013785">
    <property type="entry name" value="Aldolase_TIM"/>
</dbReference>
<comment type="cofactor">
    <cofactor evidence="3">
        <name>Co(2+)</name>
        <dbReference type="ChEBI" id="CHEBI:48828"/>
    </cofactor>
</comment>
<dbReference type="GO" id="GO:0005737">
    <property type="term" value="C:cytoplasm"/>
    <property type="evidence" value="ECO:0007669"/>
    <property type="project" value="UniProtKB-ARBA"/>
</dbReference>
<dbReference type="InterPro" id="IPR000056">
    <property type="entry name" value="Ribul_P_3_epim-like"/>
</dbReference>
<evidence type="ECO:0000256" key="2">
    <source>
        <dbReference type="ARBA" id="ARBA00001936"/>
    </source>
</evidence>
<organism evidence="11 12">
    <name type="scientific">Spiroplasma tabanidicola</name>
    <dbReference type="NCBI Taxonomy" id="324079"/>
    <lineage>
        <taxon>Bacteria</taxon>
        <taxon>Bacillati</taxon>
        <taxon>Mycoplasmatota</taxon>
        <taxon>Mollicutes</taxon>
        <taxon>Entomoplasmatales</taxon>
        <taxon>Spiroplasmataceae</taxon>
        <taxon>Spiroplasma</taxon>
    </lineage>
</organism>
<keyword evidence="12" id="KW-1185">Reference proteome</keyword>
<evidence type="ECO:0000256" key="8">
    <source>
        <dbReference type="ARBA" id="ARBA00022723"/>
    </source>
</evidence>
<evidence type="ECO:0000256" key="4">
    <source>
        <dbReference type="ARBA" id="ARBA00001947"/>
    </source>
</evidence>
<dbReference type="FunFam" id="3.20.20.70:FF:000004">
    <property type="entry name" value="Ribulose-phosphate 3-epimerase"/>
    <property type="match status" value="1"/>
</dbReference>
<accession>A0A6I6CE32</accession>
<dbReference type="PROSITE" id="PS01086">
    <property type="entry name" value="RIBUL_P_3_EPIMER_2"/>
    <property type="match status" value="1"/>
</dbReference>
<dbReference type="NCBIfam" id="NF004076">
    <property type="entry name" value="PRK05581.1-4"/>
    <property type="match status" value="1"/>
</dbReference>
<protein>
    <recommendedName>
        <fullName evidence="7 10">Ribulose-phosphate 3-epimerase</fullName>
        <ecNumber evidence="7 10">5.1.3.1</ecNumber>
    </recommendedName>
</protein>
<keyword evidence="8" id="KW-0479">Metal-binding</keyword>
<dbReference type="Pfam" id="PF00834">
    <property type="entry name" value="Ribul_P_3_epim"/>
    <property type="match status" value="1"/>
</dbReference>
<dbReference type="AlphaFoldDB" id="A0A6I6CE32"/>
<sequence length="225" mass="25766">MKRFIVAPSILTANFLNLGKELDNLKEAGLEWIHYDVMDYNFVPNLTFGPKILSDITSKYDFKIDIHLMVQVLNISVEEYLKPFINNKIKQLTFHFESLNKEQVVEFISFCKKNNIAASLAVNPDTSLSYLDEYLNDLDNILVMSVFPGFGGQKFIEKTYEKIKALKNLKLEKKLNFRIQVDGGVNEQTFKLVQEAGAEMIVAGSYLVGGLSVEKIKQRVWKLEN</sequence>
<name>A0A6I6CE32_9MOLU</name>
<dbReference type="Proteomes" id="UP000424468">
    <property type="component" value="Chromosome"/>
</dbReference>
<dbReference type="RefSeq" id="WP_156006987.1">
    <property type="nucleotide sequence ID" value="NZ_CP046276.1"/>
</dbReference>
<dbReference type="CDD" id="cd00429">
    <property type="entry name" value="RPE"/>
    <property type="match status" value="1"/>
</dbReference>
<evidence type="ECO:0000256" key="6">
    <source>
        <dbReference type="ARBA" id="ARBA00009541"/>
    </source>
</evidence>
<dbReference type="EC" id="5.1.3.1" evidence="7 10"/>
<reference evidence="11 12" key="1">
    <citation type="submission" date="2019-11" db="EMBL/GenBank/DDBJ databases">
        <title>Complete genome sequence of Spiroplasma tabanidicola TAUS-1 (DSM 22603).</title>
        <authorList>
            <person name="Huang C.-T."/>
            <person name="Lin Y.-C."/>
            <person name="Kuo C.-H."/>
        </authorList>
    </citation>
    <scope>NUCLEOTIDE SEQUENCE [LARGE SCALE GENOMIC DNA]</scope>
    <source>
        <strain evidence="11 12">TAUS-1</strain>
    </source>
</reference>
<comment type="cofactor">
    <cofactor evidence="2">
        <name>Mn(2+)</name>
        <dbReference type="ChEBI" id="CHEBI:29035"/>
    </cofactor>
</comment>
<evidence type="ECO:0000256" key="5">
    <source>
        <dbReference type="ARBA" id="ARBA00001954"/>
    </source>
</evidence>
<dbReference type="GO" id="GO:0004750">
    <property type="term" value="F:D-ribulose-phosphate 3-epimerase activity"/>
    <property type="evidence" value="ECO:0007669"/>
    <property type="project" value="UniProtKB-UniRule"/>
</dbReference>
<dbReference type="PANTHER" id="PTHR11749">
    <property type="entry name" value="RIBULOSE-5-PHOSPHATE-3-EPIMERASE"/>
    <property type="match status" value="1"/>
</dbReference>
<dbReference type="GO" id="GO:0006098">
    <property type="term" value="P:pentose-phosphate shunt"/>
    <property type="evidence" value="ECO:0007669"/>
    <property type="project" value="UniProtKB-UniRule"/>
</dbReference>
<evidence type="ECO:0000256" key="9">
    <source>
        <dbReference type="ARBA" id="ARBA00023235"/>
    </source>
</evidence>
<comment type="cofactor">
    <cofactor evidence="4">
        <name>Zn(2+)</name>
        <dbReference type="ChEBI" id="CHEBI:29105"/>
    </cofactor>
</comment>
<evidence type="ECO:0000256" key="1">
    <source>
        <dbReference type="ARBA" id="ARBA00001782"/>
    </source>
</evidence>
<dbReference type="InterPro" id="IPR026019">
    <property type="entry name" value="Ribul_P_3_epim"/>
</dbReference>
<evidence type="ECO:0000256" key="7">
    <source>
        <dbReference type="ARBA" id="ARBA00013188"/>
    </source>
</evidence>
<evidence type="ECO:0000313" key="11">
    <source>
        <dbReference type="EMBL" id="QGS52234.1"/>
    </source>
</evidence>
<dbReference type="NCBIfam" id="TIGR01163">
    <property type="entry name" value="rpe"/>
    <property type="match status" value="1"/>
</dbReference>
<dbReference type="Gene3D" id="3.20.20.70">
    <property type="entry name" value="Aldolase class I"/>
    <property type="match status" value="1"/>
</dbReference>
<dbReference type="PROSITE" id="PS01085">
    <property type="entry name" value="RIBUL_P_3_EPIMER_1"/>
    <property type="match status" value="1"/>
</dbReference>
<keyword evidence="9" id="KW-0413">Isomerase</keyword>
<proteinExistence type="inferred from homology"/>
<dbReference type="SUPFAM" id="SSF51366">
    <property type="entry name" value="Ribulose-phoshate binding barrel"/>
    <property type="match status" value="1"/>
</dbReference>
<comment type="cofactor">
    <cofactor evidence="5">
        <name>Fe(2+)</name>
        <dbReference type="ChEBI" id="CHEBI:29033"/>
    </cofactor>
</comment>
<evidence type="ECO:0000256" key="10">
    <source>
        <dbReference type="NCBIfam" id="TIGR01163"/>
    </source>
</evidence>
<comment type="similarity">
    <text evidence="6">Belongs to the ribulose-phosphate 3-epimerase family.</text>
</comment>
<comment type="catalytic activity">
    <reaction evidence="1">
        <text>D-ribulose 5-phosphate = D-xylulose 5-phosphate</text>
        <dbReference type="Rhea" id="RHEA:13677"/>
        <dbReference type="ChEBI" id="CHEBI:57737"/>
        <dbReference type="ChEBI" id="CHEBI:58121"/>
        <dbReference type="EC" id="5.1.3.1"/>
    </reaction>
</comment>
<gene>
    <name evidence="11" type="primary">rpe</name>
    <name evidence="11" type="ORF">STABA_v1c08790</name>
</gene>
<evidence type="ECO:0000256" key="3">
    <source>
        <dbReference type="ARBA" id="ARBA00001941"/>
    </source>
</evidence>
<dbReference type="KEGG" id="stab:STABA_v1c08790"/>
<dbReference type="OrthoDB" id="1645589at2"/>
<dbReference type="GO" id="GO:0005975">
    <property type="term" value="P:carbohydrate metabolic process"/>
    <property type="evidence" value="ECO:0007669"/>
    <property type="project" value="InterPro"/>
</dbReference>
<evidence type="ECO:0000313" key="12">
    <source>
        <dbReference type="Proteomes" id="UP000424468"/>
    </source>
</evidence>
<dbReference type="InterPro" id="IPR011060">
    <property type="entry name" value="RibuloseP-bd_barrel"/>
</dbReference>
<dbReference type="GO" id="GO:0046872">
    <property type="term" value="F:metal ion binding"/>
    <property type="evidence" value="ECO:0007669"/>
    <property type="project" value="UniProtKB-KW"/>
</dbReference>
<dbReference type="EMBL" id="CP046276">
    <property type="protein sequence ID" value="QGS52234.1"/>
    <property type="molecule type" value="Genomic_DNA"/>
</dbReference>